<dbReference type="AlphaFoldDB" id="A0AAP0JIG6"/>
<dbReference type="PANTHER" id="PTHR31900:SF32">
    <property type="entry name" value="F-BOX_RNI_FBD-LIKE DOMAIN PROTEIN"/>
    <property type="match status" value="1"/>
</dbReference>
<keyword evidence="3" id="KW-1185">Reference proteome</keyword>
<accession>A0AAP0JIG6</accession>
<dbReference type="EMBL" id="JBBNAG010000005">
    <property type="protein sequence ID" value="KAK9133487.1"/>
    <property type="molecule type" value="Genomic_DNA"/>
</dbReference>
<dbReference type="SUPFAM" id="SSF52047">
    <property type="entry name" value="RNI-like"/>
    <property type="match status" value="1"/>
</dbReference>
<evidence type="ECO:0000313" key="2">
    <source>
        <dbReference type="EMBL" id="KAK9133487.1"/>
    </source>
</evidence>
<evidence type="ECO:0000313" key="3">
    <source>
        <dbReference type="Proteomes" id="UP001419268"/>
    </source>
</evidence>
<evidence type="ECO:0000259" key="1">
    <source>
        <dbReference type="Pfam" id="PF24758"/>
    </source>
</evidence>
<name>A0AAP0JIG6_9MAGN</name>
<dbReference type="Pfam" id="PF24758">
    <property type="entry name" value="LRR_At5g56370"/>
    <property type="match status" value="1"/>
</dbReference>
<dbReference type="Proteomes" id="UP001419268">
    <property type="component" value="Unassembled WGS sequence"/>
</dbReference>
<feature type="domain" description="F-box/LRR-repeat protein 15/At3g58940/PEG3-like LRR" evidence="1">
    <location>
        <begin position="103"/>
        <end position="247"/>
    </location>
</feature>
<dbReference type="PANTHER" id="PTHR31900">
    <property type="entry name" value="F-BOX/RNI SUPERFAMILY PROTEIN-RELATED"/>
    <property type="match status" value="1"/>
</dbReference>
<dbReference type="Gene3D" id="3.80.10.10">
    <property type="entry name" value="Ribonuclease Inhibitor"/>
    <property type="match status" value="1"/>
</dbReference>
<proteinExistence type="predicted"/>
<sequence length="442" mass="50698">MSIKEDRISELPDSILVNEILSRLSTKCALRTTILSKRWRWLWTNVPALKFSHTSYTVSGLDKAKATLFMNYVDVVLLRHQTSNLRSFKLVCDGTIAKSLVYSWISTVAHPNKLHELYVDFSELEHYVIPSSVYRCRSLKVLSLSFWWSVFKPPITSVSLPSLASLELHCANFVDENLTQQFISSLPALERLVLRECYFYNHHELVISGPSLKVLTLSKACFKPNELGNWRIKVCAPKLDQLYCQTDKLPREYILDVPVLQHVWIHPEKWDNSISTKEGVRGTACDLLKQIAHVKKLGIHADLLMVLPHEDLLNRLPTFTNLTCLLVLQHCWGRDLLSILRIMPNLEDLRVHASSADDMTLHIGEMLPSCFESKIKIFQCIYEGLPGDLHMIDFLLCNIAAFEIIEIVDEEFLSHPIKIVKLGRHSFIPHRPLCLLDLLLLV</sequence>
<protein>
    <recommendedName>
        <fullName evidence="1">F-box/LRR-repeat protein 15/At3g58940/PEG3-like LRR domain-containing protein</fullName>
    </recommendedName>
</protein>
<organism evidence="2 3">
    <name type="scientific">Stephania cephalantha</name>
    <dbReference type="NCBI Taxonomy" id="152367"/>
    <lineage>
        <taxon>Eukaryota</taxon>
        <taxon>Viridiplantae</taxon>
        <taxon>Streptophyta</taxon>
        <taxon>Embryophyta</taxon>
        <taxon>Tracheophyta</taxon>
        <taxon>Spermatophyta</taxon>
        <taxon>Magnoliopsida</taxon>
        <taxon>Ranunculales</taxon>
        <taxon>Menispermaceae</taxon>
        <taxon>Menispermoideae</taxon>
        <taxon>Cissampelideae</taxon>
        <taxon>Stephania</taxon>
    </lineage>
</organism>
<dbReference type="InterPro" id="IPR032675">
    <property type="entry name" value="LRR_dom_sf"/>
</dbReference>
<dbReference type="SUPFAM" id="SSF81383">
    <property type="entry name" value="F-box domain"/>
    <property type="match status" value="1"/>
</dbReference>
<dbReference type="InterPro" id="IPR050232">
    <property type="entry name" value="FBL13/AtMIF1-like"/>
</dbReference>
<reference evidence="2 3" key="1">
    <citation type="submission" date="2024-01" db="EMBL/GenBank/DDBJ databases">
        <title>Genome assemblies of Stephania.</title>
        <authorList>
            <person name="Yang L."/>
        </authorList>
    </citation>
    <scope>NUCLEOTIDE SEQUENCE [LARGE SCALE GENOMIC DNA]</scope>
    <source>
        <strain evidence="2">JXDWG</strain>
        <tissue evidence="2">Leaf</tissue>
    </source>
</reference>
<dbReference type="InterPro" id="IPR055411">
    <property type="entry name" value="LRR_FXL15/At3g58940/PEG3-like"/>
</dbReference>
<dbReference type="InterPro" id="IPR036047">
    <property type="entry name" value="F-box-like_dom_sf"/>
</dbReference>
<comment type="caution">
    <text evidence="2">The sequence shown here is derived from an EMBL/GenBank/DDBJ whole genome shotgun (WGS) entry which is preliminary data.</text>
</comment>
<gene>
    <name evidence="2" type="ORF">Scep_013015</name>
</gene>